<protein>
    <submittedName>
        <fullName evidence="1">VWA domain-containing protein</fullName>
    </submittedName>
</protein>
<gene>
    <name evidence="1" type="ORF">KZZ10_13260</name>
</gene>
<reference evidence="1" key="1">
    <citation type="submission" date="2021-07" db="EMBL/GenBank/DDBJ databases">
        <title>New genus and species of the family Alcaligenaceae.</title>
        <authorList>
            <person name="Hahn M.W."/>
        </authorList>
    </citation>
    <scope>NUCLEOTIDE SEQUENCE</scope>
    <source>
        <strain evidence="1">LF4-65</strain>
    </source>
</reference>
<organism evidence="1 2">
    <name type="scientific">Zwartia hollandica</name>
    <dbReference type="NCBI Taxonomy" id="324606"/>
    <lineage>
        <taxon>Bacteria</taxon>
        <taxon>Pseudomonadati</taxon>
        <taxon>Pseudomonadota</taxon>
        <taxon>Betaproteobacteria</taxon>
        <taxon>Burkholderiales</taxon>
        <taxon>Alcaligenaceae</taxon>
        <taxon>Zwartia</taxon>
    </lineage>
</organism>
<dbReference type="EMBL" id="JAHXRI010000010">
    <property type="protein sequence ID" value="MBZ1351616.1"/>
    <property type="molecule type" value="Genomic_DNA"/>
</dbReference>
<dbReference type="AlphaFoldDB" id="A0A953NE92"/>
<sequence>MLVDFFYHLRSQKLLVSVKEYLTLLEALSSPIMPPTLEDFYFLSRTTLIKDETLFDRFDRAFATYYRNLEQKLPAGKKIPLDWLISKLEKNLTPEQKAKLEKHGWDKLMEMFKERLEEQKARHEGGNKWIGTGGTSPFGNGGVNPEGIRVGGSGGGRSAIKVWDERNFRDYDDSIELGTRNFKVALRRLRRFAREGSDFELDLGDTITSTARNAGYLDIKMVPERHNNVKVLMLLDVGGSMDDHIARVEELFSAASSEFRNLEVYYFHNCPYEHLWKSNRRRQMERFETWDVLRKFNADWRLIFVGDATMSPYEILQPGGSVEHYNKEPGAEWLQRMVSAWPKSVWLNPEPQASWQYRQSIALIRNIVQDKMFPVTVSGIEQAMRLLSK</sequence>
<dbReference type="Proteomes" id="UP000739565">
    <property type="component" value="Unassembled WGS sequence"/>
</dbReference>
<dbReference type="PANTHER" id="PTHR39338">
    <property type="entry name" value="BLL5662 PROTEIN-RELATED"/>
    <property type="match status" value="1"/>
</dbReference>
<evidence type="ECO:0000313" key="2">
    <source>
        <dbReference type="Proteomes" id="UP000739565"/>
    </source>
</evidence>
<accession>A0A953NE92</accession>
<evidence type="ECO:0000313" key="1">
    <source>
        <dbReference type="EMBL" id="MBZ1351616.1"/>
    </source>
</evidence>
<keyword evidence="2" id="KW-1185">Reference proteome</keyword>
<dbReference type="RefSeq" id="WP_259662008.1">
    <property type="nucleotide sequence ID" value="NZ_JAHXRI010000010.1"/>
</dbReference>
<dbReference type="PANTHER" id="PTHR39338:SF7">
    <property type="entry name" value="BLL6692 PROTEIN"/>
    <property type="match status" value="1"/>
</dbReference>
<proteinExistence type="predicted"/>
<name>A0A953NE92_9BURK</name>
<comment type="caution">
    <text evidence="1">The sequence shown here is derived from an EMBL/GenBank/DDBJ whole genome shotgun (WGS) entry which is preliminary data.</text>
</comment>